<name>A0ABT7ISZ9_9ACTN</name>
<evidence type="ECO:0000256" key="1">
    <source>
        <dbReference type="SAM" id="MobiDB-lite"/>
    </source>
</evidence>
<accession>A0ABT7ISZ9</accession>
<dbReference type="Proteomes" id="UP001241926">
    <property type="component" value="Unassembled WGS sequence"/>
</dbReference>
<feature type="region of interest" description="Disordered" evidence="1">
    <location>
        <begin position="96"/>
        <end position="124"/>
    </location>
</feature>
<gene>
    <name evidence="2" type="ORF">QNN03_04605</name>
</gene>
<sequence length="124" mass="13485">MPHPDQDLHLRLGLLDDRPGAVTATITGTSTPIARALLSLHGFEPLDEATMVMARIDREEPHYAELTAHALRAEGVRVDITPQLHEEIDTEWTWAAKRARQHSGGSPVTETGDPPNTCSSTATS</sequence>
<proteinExistence type="predicted"/>
<dbReference type="RefSeq" id="WP_285430552.1">
    <property type="nucleotide sequence ID" value="NZ_JASJUS010000003.1"/>
</dbReference>
<comment type="caution">
    <text evidence="2">The sequence shown here is derived from an EMBL/GenBank/DDBJ whole genome shotgun (WGS) entry which is preliminary data.</text>
</comment>
<evidence type="ECO:0000313" key="2">
    <source>
        <dbReference type="EMBL" id="MDL2075713.1"/>
    </source>
</evidence>
<organism evidence="2 3">
    <name type="scientific">Streptomyces fuscus</name>
    <dbReference type="NCBI Taxonomy" id="3048495"/>
    <lineage>
        <taxon>Bacteria</taxon>
        <taxon>Bacillati</taxon>
        <taxon>Actinomycetota</taxon>
        <taxon>Actinomycetes</taxon>
        <taxon>Kitasatosporales</taxon>
        <taxon>Streptomycetaceae</taxon>
        <taxon>Streptomyces</taxon>
    </lineage>
</organism>
<evidence type="ECO:0000313" key="3">
    <source>
        <dbReference type="Proteomes" id="UP001241926"/>
    </source>
</evidence>
<dbReference type="EMBL" id="JASJUS010000003">
    <property type="protein sequence ID" value="MDL2075713.1"/>
    <property type="molecule type" value="Genomic_DNA"/>
</dbReference>
<reference evidence="2 3" key="1">
    <citation type="submission" date="2023-05" db="EMBL/GenBank/DDBJ databases">
        <title>Streptomyces fuscus sp. nov., a brown-black pigment producing actinomyces isolated from dry sand of Sea duck farm.</title>
        <authorList>
            <person name="Xie J."/>
            <person name="Shen N."/>
        </authorList>
    </citation>
    <scope>NUCLEOTIDE SEQUENCE [LARGE SCALE GENOMIC DNA]</scope>
    <source>
        <strain evidence="2 3">GXMU-J15</strain>
    </source>
</reference>
<feature type="compositionally biased region" description="Polar residues" evidence="1">
    <location>
        <begin position="103"/>
        <end position="124"/>
    </location>
</feature>
<keyword evidence="3" id="KW-1185">Reference proteome</keyword>
<protein>
    <submittedName>
        <fullName evidence="2">Uncharacterized protein</fullName>
    </submittedName>
</protein>